<comment type="caution">
    <text evidence="1">The sequence shown here is derived from an EMBL/GenBank/DDBJ whole genome shotgun (WGS) entry which is preliminary data.</text>
</comment>
<sequence length="106" mass="11531">MYKIVPLVNGVLDLDYSDIIQAIDNGDGTAIVHVQDTTEPRQSWRDATEQDWQNALSKVPQPIQPPDPSQLLGQFLVEQALKNAELEQALNAIGAGIVQLQLKGGA</sequence>
<accession>A0AAV4LEV3</accession>
<dbReference type="EMBL" id="BOQE01000001">
    <property type="protein sequence ID" value="GIM45972.1"/>
    <property type="molecule type" value="Genomic_DNA"/>
</dbReference>
<dbReference type="AlphaFoldDB" id="A0AAV4LEV3"/>
<evidence type="ECO:0000313" key="1">
    <source>
        <dbReference type="EMBL" id="GIM45972.1"/>
    </source>
</evidence>
<reference evidence="1" key="1">
    <citation type="journal article" date="2023" name="Int. J. Syst. Evol. Microbiol.">
        <title>Collibacillus ludicampi gen. nov., sp. nov., a new soil bacterium of the family Alicyclobacillaceae.</title>
        <authorList>
            <person name="Jojima T."/>
            <person name="Ioku Y."/>
            <person name="Fukuta Y."/>
            <person name="Shirasaka N."/>
            <person name="Matsumura Y."/>
            <person name="Mori M."/>
        </authorList>
    </citation>
    <scope>NUCLEOTIDE SEQUENCE</scope>
    <source>
        <strain evidence="1">TP075</strain>
    </source>
</reference>
<dbReference type="Proteomes" id="UP001057291">
    <property type="component" value="Unassembled WGS sequence"/>
</dbReference>
<proteinExistence type="predicted"/>
<dbReference type="RefSeq" id="WP_282199130.1">
    <property type="nucleotide sequence ID" value="NZ_BOQE01000001.1"/>
</dbReference>
<organism evidence="1 2">
    <name type="scientific">Collibacillus ludicampi</name>
    <dbReference type="NCBI Taxonomy" id="2771369"/>
    <lineage>
        <taxon>Bacteria</taxon>
        <taxon>Bacillati</taxon>
        <taxon>Bacillota</taxon>
        <taxon>Bacilli</taxon>
        <taxon>Bacillales</taxon>
        <taxon>Alicyclobacillaceae</taxon>
        <taxon>Collibacillus</taxon>
    </lineage>
</organism>
<evidence type="ECO:0000313" key="2">
    <source>
        <dbReference type="Proteomes" id="UP001057291"/>
    </source>
</evidence>
<name>A0AAV4LEV3_9BACL</name>
<protein>
    <submittedName>
        <fullName evidence="1">Uncharacterized protein</fullName>
    </submittedName>
</protein>
<keyword evidence="2" id="KW-1185">Reference proteome</keyword>
<gene>
    <name evidence="1" type="ORF">DNHGIG_15210</name>
</gene>